<dbReference type="GO" id="GO:0051539">
    <property type="term" value="F:4 iron, 4 sulfur cluster binding"/>
    <property type="evidence" value="ECO:0007669"/>
    <property type="project" value="UniProtKB-KW"/>
</dbReference>
<feature type="domain" description="4Fe-4S ferredoxin-type" evidence="5">
    <location>
        <begin position="30"/>
        <end position="58"/>
    </location>
</feature>
<evidence type="ECO:0000256" key="3">
    <source>
        <dbReference type="ARBA" id="ARBA00023004"/>
    </source>
</evidence>
<comment type="caution">
    <text evidence="6">The sequence shown here is derived from an EMBL/GenBank/DDBJ whole genome shotgun (WGS) entry which is preliminary data.</text>
</comment>
<dbReference type="EMBL" id="DQTV01000001">
    <property type="protein sequence ID" value="HIP56452.1"/>
    <property type="molecule type" value="Genomic_DNA"/>
</dbReference>
<dbReference type="GO" id="GO:0046872">
    <property type="term" value="F:metal ion binding"/>
    <property type="evidence" value="ECO:0007669"/>
    <property type="project" value="UniProtKB-KW"/>
</dbReference>
<gene>
    <name evidence="6" type="ORF">EYH02_00020</name>
</gene>
<keyword evidence="2" id="KW-0479">Metal-binding</keyword>
<dbReference type="PANTHER" id="PTHR43687:SF1">
    <property type="entry name" value="FERREDOXIN III"/>
    <property type="match status" value="1"/>
</dbReference>
<dbReference type="InterPro" id="IPR050572">
    <property type="entry name" value="Fe-S_Ferredoxin"/>
</dbReference>
<dbReference type="AlphaFoldDB" id="A0A833DSM0"/>
<evidence type="ECO:0000256" key="4">
    <source>
        <dbReference type="ARBA" id="ARBA00023014"/>
    </source>
</evidence>
<dbReference type="SUPFAM" id="SSF54862">
    <property type="entry name" value="4Fe-4S ferredoxins"/>
    <property type="match status" value="1"/>
</dbReference>
<evidence type="ECO:0000256" key="2">
    <source>
        <dbReference type="ARBA" id="ARBA00022723"/>
    </source>
</evidence>
<keyword evidence="1" id="KW-0004">4Fe-4S</keyword>
<dbReference type="GO" id="GO:0016491">
    <property type="term" value="F:oxidoreductase activity"/>
    <property type="evidence" value="ECO:0007669"/>
    <property type="project" value="UniProtKB-ARBA"/>
</dbReference>
<reference evidence="6" key="1">
    <citation type="journal article" date="2020" name="ISME J.">
        <title>Gammaproteobacteria mediating utilization of methyl-, sulfur- and petroleum organic compounds in deep ocean hydrothermal plumes.</title>
        <authorList>
            <person name="Zhou Z."/>
            <person name="Liu Y."/>
            <person name="Pan J."/>
            <person name="Cron B.R."/>
            <person name="Toner B.M."/>
            <person name="Anantharaman K."/>
            <person name="Breier J.A."/>
            <person name="Dick G.J."/>
            <person name="Li M."/>
        </authorList>
    </citation>
    <scope>NUCLEOTIDE SEQUENCE</scope>
    <source>
        <strain evidence="6">SZUA-1435</strain>
    </source>
</reference>
<dbReference type="PROSITE" id="PS51379">
    <property type="entry name" value="4FE4S_FER_2"/>
    <property type="match status" value="2"/>
</dbReference>
<dbReference type="InterPro" id="IPR017900">
    <property type="entry name" value="4Fe4S_Fe_S_CS"/>
</dbReference>
<evidence type="ECO:0000313" key="6">
    <source>
        <dbReference type="EMBL" id="HIP56452.1"/>
    </source>
</evidence>
<sequence length="98" mass="10952">MVRIDYNRCNGCKRCVELCPVHALEVVDGLPRPINSKCIACFGCVVVCPSNAITVEIDKSSYSVIHVEIYRDRQATLNSIVYTYRVQERQPSSQGQSG</sequence>
<feature type="domain" description="4Fe-4S ferredoxin-type" evidence="5">
    <location>
        <begin position="1"/>
        <end position="29"/>
    </location>
</feature>
<dbReference type="Proteomes" id="UP000605805">
    <property type="component" value="Unassembled WGS sequence"/>
</dbReference>
<keyword evidence="3" id="KW-0408">Iron</keyword>
<evidence type="ECO:0000259" key="5">
    <source>
        <dbReference type="PROSITE" id="PS51379"/>
    </source>
</evidence>
<dbReference type="InterPro" id="IPR017896">
    <property type="entry name" value="4Fe4S_Fe-S-bd"/>
</dbReference>
<proteinExistence type="predicted"/>
<evidence type="ECO:0000313" key="7">
    <source>
        <dbReference type="Proteomes" id="UP000605805"/>
    </source>
</evidence>
<accession>A0A833DSM0</accession>
<dbReference type="Gene3D" id="3.30.70.20">
    <property type="match status" value="1"/>
</dbReference>
<keyword evidence="4" id="KW-0411">Iron-sulfur</keyword>
<dbReference type="Pfam" id="PF13237">
    <property type="entry name" value="Fer4_10"/>
    <property type="match status" value="1"/>
</dbReference>
<organism evidence="6 7">
    <name type="scientific">Ignisphaera aggregans</name>
    <dbReference type="NCBI Taxonomy" id="334771"/>
    <lineage>
        <taxon>Archaea</taxon>
        <taxon>Thermoproteota</taxon>
        <taxon>Thermoprotei</taxon>
        <taxon>Desulfurococcales</taxon>
        <taxon>Desulfurococcaceae</taxon>
        <taxon>Ignisphaera</taxon>
    </lineage>
</organism>
<name>A0A833DSM0_9CREN</name>
<protein>
    <submittedName>
        <fullName evidence="6">4Fe-4S dicluster domain-containing protein</fullName>
    </submittedName>
</protein>
<dbReference type="PROSITE" id="PS00198">
    <property type="entry name" value="4FE4S_FER_1"/>
    <property type="match status" value="2"/>
</dbReference>
<dbReference type="PANTHER" id="PTHR43687">
    <property type="entry name" value="ADENYLYLSULFATE REDUCTASE, BETA SUBUNIT"/>
    <property type="match status" value="1"/>
</dbReference>
<evidence type="ECO:0000256" key="1">
    <source>
        <dbReference type="ARBA" id="ARBA00022485"/>
    </source>
</evidence>